<dbReference type="AlphaFoldDB" id="K9WYY7"/>
<dbReference type="EMBL" id="CP003642">
    <property type="protein sequence ID" value="AFZ25428.1"/>
    <property type="molecule type" value="Genomic_DNA"/>
</dbReference>
<dbReference type="Gene3D" id="1.50.10.10">
    <property type="match status" value="1"/>
</dbReference>
<sequence>MLDNLALTELACRASNLSERLTITNNLAFGNILEDCTNQLTPLDSWAIKKISGKLAATQVKQQIYQQLATRIPTKSNLEKLLIDYKLYELNLANFSMSERAEFTQPHATWLQVYAEALASLDLSATDFANSAWYNPDIYYRRFAKVCEPFLRWLQQSLEPIAQANHIINPQVITDIQLDLLYRFERALAHALEADINLYCHQYNIDKSTEAQAYIDYIDITFNGEQSYHSFYCKFPVLARQLTQVTYFLSKIGEELIQRLSSDRSEISATFFNGTPIQQIMGFAMGNSDAHAGGHTVVMVDLALANGQSETIVYKPRCIKSEAAMQGLLATLTEEKVVRFGNYRLLCKSDYGYAEFLKVQNHTDSQEVVETFYQQLGGYLAIFHILGGSDLHFENILVSNCNAFICDCEMALEVVPRRMTKSPDTMFDSVFSTGMLDWPLPNNTPEAEGRISLSGYGGGESYKVPFAIAQINNRMSLALAVEHEVGVEVKVKGKNRIYYQGQIVHPHAYKESIVDGFNQVYRWVLQNRTKAIALLEKLFADSAVRFVNRATQLYVHILNSARHPKCLAEPLEVDLVYHSLIERPRMWDDAGKLAELEIQALWQLDIPIFTTKADSKELIFNYQQQLSDSLAVSPLENAIARINRLSEDSQMRQNQYIYTSLSTGEINNQHFIDSAVNYAYEIGRELCRLKQDTSAAAPWKTIDFSATGKKLVDIGSSLYNGSAGIALYLAYLDAIRPHPEFRLAAEQALDHAIKEGDGLRPTVGDREMIGAYQEKTGLIYTLTHLAQLWQQPQLLELADELCDEIYPLISQDTYYDMINGVSGVIPVMLGLAEANSHSNKAMRCAIASAEHLLQNAVQVGDTLAWPYNPESARGYFTGFAHGNAGMGWALIRLGAYTNESKYITAGLQAFAYEATQFDTTEGNWYDLRTSVMTKQAPGPKFGYFWCNGAAGIGLSRIDSWAILGKTDSNILGEAHKALDITLRSFNRLTDDSLCHGKSGNSELLLRFALLKNEPYLQMEANVQATAQWRNFEHAHRWTCGAGGSDILPDLMTGLSGIGMHFLRLAYPQRVPSPLLLDTPPQQVVASEFDEQRELVAYS</sequence>
<dbReference type="GO" id="GO:0031179">
    <property type="term" value="P:peptide modification"/>
    <property type="evidence" value="ECO:0007669"/>
    <property type="project" value="InterPro"/>
</dbReference>
<evidence type="ECO:0000313" key="3">
    <source>
        <dbReference type="EMBL" id="AFZ25428.1"/>
    </source>
</evidence>
<keyword evidence="1" id="KW-0862">Zinc</keyword>
<dbReference type="GO" id="GO:0046872">
    <property type="term" value="F:metal ion binding"/>
    <property type="evidence" value="ECO:0007669"/>
    <property type="project" value="UniProtKB-KW"/>
</dbReference>
<dbReference type="STRING" id="56107.Cylst_3273"/>
<proteinExistence type="predicted"/>
<dbReference type="KEGG" id="csg:Cylst_3273"/>
<dbReference type="InterPro" id="IPR017146">
    <property type="entry name" value="Lanti_2_LanM"/>
</dbReference>
<reference evidence="3 4" key="1">
    <citation type="submission" date="2012-06" db="EMBL/GenBank/DDBJ databases">
        <title>Finished chromosome of genome of Cylindrospermum stagnale PCC 7417.</title>
        <authorList>
            <consortium name="US DOE Joint Genome Institute"/>
            <person name="Gugger M."/>
            <person name="Coursin T."/>
            <person name="Rippka R."/>
            <person name="Tandeau De Marsac N."/>
            <person name="Huntemann M."/>
            <person name="Wei C.-L."/>
            <person name="Han J."/>
            <person name="Detter J.C."/>
            <person name="Han C."/>
            <person name="Tapia R."/>
            <person name="Chen A."/>
            <person name="Kyrpides N."/>
            <person name="Mavromatis K."/>
            <person name="Markowitz V."/>
            <person name="Szeto E."/>
            <person name="Ivanova N."/>
            <person name="Pagani I."/>
            <person name="Pati A."/>
            <person name="Goodwin L."/>
            <person name="Nordberg H.P."/>
            <person name="Cantor M.N."/>
            <person name="Hua S.X."/>
            <person name="Woyke T."/>
            <person name="Kerfeld C.A."/>
        </authorList>
    </citation>
    <scope>NUCLEOTIDE SEQUENCE [LARGE SCALE GENOMIC DNA]</scope>
    <source>
        <strain evidence="3 4">PCC 7417</strain>
    </source>
</reference>
<dbReference type="Proteomes" id="UP000010475">
    <property type="component" value="Chromosome"/>
</dbReference>
<organism evidence="3 4">
    <name type="scientific">Cylindrospermum stagnale PCC 7417</name>
    <dbReference type="NCBI Taxonomy" id="56107"/>
    <lineage>
        <taxon>Bacteria</taxon>
        <taxon>Bacillati</taxon>
        <taxon>Cyanobacteriota</taxon>
        <taxon>Cyanophyceae</taxon>
        <taxon>Nostocales</taxon>
        <taxon>Nostocaceae</taxon>
        <taxon>Cylindrospermum</taxon>
    </lineage>
</organism>
<accession>K9WYY7</accession>
<dbReference type="PATRIC" id="fig|56107.3.peg.3582"/>
<dbReference type="SMART" id="SM01260">
    <property type="entry name" value="LANC_like"/>
    <property type="match status" value="1"/>
</dbReference>
<evidence type="ECO:0000313" key="4">
    <source>
        <dbReference type="Proteomes" id="UP000010475"/>
    </source>
</evidence>
<dbReference type="PIRSF" id="PIRSF037228">
    <property type="entry name" value="Lant_mod_RumM"/>
    <property type="match status" value="1"/>
</dbReference>
<gene>
    <name evidence="3" type="ORF">Cylst_3273</name>
</gene>
<dbReference type="SUPFAM" id="SSF56112">
    <property type="entry name" value="Protein kinase-like (PK-like)"/>
    <property type="match status" value="1"/>
</dbReference>
<dbReference type="eggNOG" id="COG4403">
    <property type="taxonomic scope" value="Bacteria"/>
</dbReference>
<protein>
    <submittedName>
        <fullName evidence="3">Type 2 lantibiotic biosynthesis protein LanM</fullName>
    </submittedName>
</protein>
<dbReference type="SUPFAM" id="SSF158745">
    <property type="entry name" value="LanC-like"/>
    <property type="match status" value="1"/>
</dbReference>
<dbReference type="OrthoDB" id="9148343at2"/>
<keyword evidence="1" id="KW-0479">Metal-binding</keyword>
<dbReference type="GO" id="GO:0005975">
    <property type="term" value="P:carbohydrate metabolic process"/>
    <property type="evidence" value="ECO:0007669"/>
    <property type="project" value="InterPro"/>
</dbReference>
<feature type="binding site" evidence="1">
    <location>
        <position position="995"/>
    </location>
    <ligand>
        <name>Zn(2+)</name>
        <dbReference type="ChEBI" id="CHEBI:29105"/>
    </ligand>
</feature>
<name>K9WYY7_9NOST</name>
<dbReference type="InterPro" id="IPR007822">
    <property type="entry name" value="LANC-like"/>
</dbReference>
<evidence type="ECO:0000259" key="2">
    <source>
        <dbReference type="Pfam" id="PF13575"/>
    </source>
</evidence>
<dbReference type="HOGENOM" id="CLU_009398_0_0_3"/>
<dbReference type="CDD" id="cd04792">
    <property type="entry name" value="LanM-like"/>
    <property type="match status" value="1"/>
</dbReference>
<feature type="binding site" evidence="1">
    <location>
        <position position="946"/>
    </location>
    <ligand>
        <name>Zn(2+)</name>
        <dbReference type="ChEBI" id="CHEBI:29105"/>
    </ligand>
</feature>
<dbReference type="InterPro" id="IPR025410">
    <property type="entry name" value="Lant_dehyd"/>
</dbReference>
<dbReference type="InterPro" id="IPR011009">
    <property type="entry name" value="Kinase-like_dom_sf"/>
</dbReference>
<dbReference type="InterPro" id="IPR012341">
    <property type="entry name" value="6hp_glycosidase-like_sf"/>
</dbReference>
<dbReference type="RefSeq" id="WP_015208677.1">
    <property type="nucleotide sequence ID" value="NC_019757.1"/>
</dbReference>
<dbReference type="Pfam" id="PF05147">
    <property type="entry name" value="LANC_like"/>
    <property type="match status" value="1"/>
</dbReference>
<dbReference type="Pfam" id="PF13575">
    <property type="entry name" value="DUF4135"/>
    <property type="match status" value="1"/>
</dbReference>
<dbReference type="PRINTS" id="PR01950">
    <property type="entry name" value="LANCSUPER"/>
</dbReference>
<dbReference type="NCBIfam" id="TIGR03897">
    <property type="entry name" value="lanti_2_LanM"/>
    <property type="match status" value="1"/>
</dbReference>
<keyword evidence="4" id="KW-1185">Reference proteome</keyword>
<dbReference type="PRINTS" id="PR01955">
    <property type="entry name" value="LANCFRANKIA"/>
</dbReference>
<feature type="domain" description="Lantibiotic biosynthesis protein dehydration" evidence="2">
    <location>
        <begin position="235"/>
        <end position="611"/>
    </location>
</feature>
<evidence type="ECO:0000256" key="1">
    <source>
        <dbReference type="PIRSR" id="PIRSR607822-1"/>
    </source>
</evidence>
<feature type="binding site" evidence="1">
    <location>
        <position position="994"/>
    </location>
    <ligand>
        <name>Zn(2+)</name>
        <dbReference type="ChEBI" id="CHEBI:29105"/>
    </ligand>
</feature>